<evidence type="ECO:0000256" key="7">
    <source>
        <dbReference type="SAM" id="SignalP"/>
    </source>
</evidence>
<keyword evidence="6" id="KW-1133">Transmembrane helix</keyword>
<accession>A0AAU9K1G0</accession>
<evidence type="ECO:0000256" key="2">
    <source>
        <dbReference type="ARBA" id="ARBA00022670"/>
    </source>
</evidence>
<comment type="similarity">
    <text evidence="1 5">Belongs to the peptidase A1 family.</text>
</comment>
<evidence type="ECO:0000313" key="10">
    <source>
        <dbReference type="Proteomes" id="UP001162131"/>
    </source>
</evidence>
<organism evidence="9 10">
    <name type="scientific">Blepharisma stoltei</name>
    <dbReference type="NCBI Taxonomy" id="1481888"/>
    <lineage>
        <taxon>Eukaryota</taxon>
        <taxon>Sar</taxon>
        <taxon>Alveolata</taxon>
        <taxon>Ciliophora</taxon>
        <taxon>Postciliodesmatophora</taxon>
        <taxon>Heterotrichea</taxon>
        <taxon>Heterotrichida</taxon>
        <taxon>Blepharismidae</taxon>
        <taxon>Blepharisma</taxon>
    </lineage>
</organism>
<evidence type="ECO:0000256" key="5">
    <source>
        <dbReference type="RuleBase" id="RU000454"/>
    </source>
</evidence>
<dbReference type="GO" id="GO:0016485">
    <property type="term" value="P:protein processing"/>
    <property type="evidence" value="ECO:0007669"/>
    <property type="project" value="UniProtKB-ARBA"/>
</dbReference>
<keyword evidence="10" id="KW-1185">Reference proteome</keyword>
<feature type="domain" description="Peptidase A1" evidence="8">
    <location>
        <begin position="64"/>
        <end position="379"/>
    </location>
</feature>
<dbReference type="InterPro" id="IPR033121">
    <property type="entry name" value="PEPTIDASE_A1"/>
</dbReference>
<dbReference type="GO" id="GO:0005764">
    <property type="term" value="C:lysosome"/>
    <property type="evidence" value="ECO:0007669"/>
    <property type="project" value="TreeGrafter"/>
</dbReference>
<keyword evidence="3 5" id="KW-0064">Aspartyl protease</keyword>
<dbReference type="AlphaFoldDB" id="A0AAU9K1G0"/>
<proteinExistence type="inferred from homology"/>
<feature type="chain" id="PRO_5043773457" description="Peptidase A1 domain-containing protein" evidence="7">
    <location>
        <begin position="17"/>
        <end position="452"/>
    </location>
</feature>
<dbReference type="Proteomes" id="UP001162131">
    <property type="component" value="Unassembled WGS sequence"/>
</dbReference>
<gene>
    <name evidence="9" type="ORF">BSTOLATCC_MIC52157</name>
</gene>
<dbReference type="SUPFAM" id="SSF50630">
    <property type="entry name" value="Acid proteases"/>
    <property type="match status" value="1"/>
</dbReference>
<dbReference type="FunFam" id="2.40.70.10:FF:000115">
    <property type="entry name" value="Lysosomal aspartic protease"/>
    <property type="match status" value="1"/>
</dbReference>
<keyword evidence="6" id="KW-0812">Transmembrane</keyword>
<keyword evidence="4 5" id="KW-0378">Hydrolase</keyword>
<dbReference type="PANTHER" id="PTHR47966">
    <property type="entry name" value="BETA-SITE APP-CLEAVING ENZYME, ISOFORM A-RELATED"/>
    <property type="match status" value="1"/>
</dbReference>
<feature type="transmembrane region" description="Helical" evidence="6">
    <location>
        <begin position="396"/>
        <end position="420"/>
    </location>
</feature>
<evidence type="ECO:0000256" key="4">
    <source>
        <dbReference type="ARBA" id="ARBA00022801"/>
    </source>
</evidence>
<comment type="caution">
    <text evidence="9">The sequence shown here is derived from an EMBL/GenBank/DDBJ whole genome shotgun (WGS) entry which is preliminary data.</text>
</comment>
<dbReference type="PRINTS" id="PR00792">
    <property type="entry name" value="PEPSIN"/>
</dbReference>
<keyword evidence="7" id="KW-0732">Signal</keyword>
<dbReference type="PROSITE" id="PS00141">
    <property type="entry name" value="ASP_PROTEASE"/>
    <property type="match status" value="1"/>
</dbReference>
<dbReference type="InterPro" id="IPR001969">
    <property type="entry name" value="Aspartic_peptidase_AS"/>
</dbReference>
<keyword evidence="6" id="KW-0472">Membrane</keyword>
<dbReference type="InterPro" id="IPR034164">
    <property type="entry name" value="Pepsin-like_dom"/>
</dbReference>
<dbReference type="Pfam" id="PF00026">
    <property type="entry name" value="Asp"/>
    <property type="match status" value="1"/>
</dbReference>
<protein>
    <recommendedName>
        <fullName evidence="8">Peptidase A1 domain-containing protein</fullName>
    </recommendedName>
</protein>
<evidence type="ECO:0000256" key="3">
    <source>
        <dbReference type="ARBA" id="ARBA00022750"/>
    </source>
</evidence>
<reference evidence="9" key="1">
    <citation type="submission" date="2021-09" db="EMBL/GenBank/DDBJ databases">
        <authorList>
            <consortium name="AG Swart"/>
            <person name="Singh M."/>
            <person name="Singh A."/>
            <person name="Seah K."/>
            <person name="Emmerich C."/>
        </authorList>
    </citation>
    <scope>NUCLEOTIDE SEQUENCE</scope>
    <source>
        <strain evidence="9">ATCC30299</strain>
    </source>
</reference>
<keyword evidence="2 5" id="KW-0645">Protease</keyword>
<name>A0AAU9K1G0_9CILI</name>
<evidence type="ECO:0000256" key="1">
    <source>
        <dbReference type="ARBA" id="ARBA00007447"/>
    </source>
</evidence>
<dbReference type="Gene3D" id="2.40.70.10">
    <property type="entry name" value="Acid Proteases"/>
    <property type="match status" value="2"/>
</dbReference>
<dbReference type="InterPro" id="IPR021109">
    <property type="entry name" value="Peptidase_aspartic_dom_sf"/>
</dbReference>
<dbReference type="PANTHER" id="PTHR47966:SF51">
    <property type="entry name" value="BETA-SITE APP-CLEAVING ENZYME, ISOFORM A-RELATED"/>
    <property type="match status" value="1"/>
</dbReference>
<feature type="signal peptide" evidence="7">
    <location>
        <begin position="1"/>
        <end position="16"/>
    </location>
</feature>
<dbReference type="GO" id="GO:0004190">
    <property type="term" value="F:aspartic-type endopeptidase activity"/>
    <property type="evidence" value="ECO:0007669"/>
    <property type="project" value="UniProtKB-KW"/>
</dbReference>
<dbReference type="InterPro" id="IPR001461">
    <property type="entry name" value="Aspartic_peptidase_A1"/>
</dbReference>
<sequence length="452" mass="51145">MYWSLFILHLTSASISIDIEKIHKPIDELLLDYKESNEKLQRISNQDLLRSPKSYITNHLNTQYYGKVHIGTPSSTFKVLFDTGSSWLWVTSKGCEFCHECKQFDYEESSSYISNDTYITLDYGQSSAYGVVSTERVRIGDNTALQAIDQYFVLAVFDIEFENLHADGILGLAFSGLSKGTSPLIQTLRRQGVIRNARFSIYLNDNDFEEEDVSPRSAMIIDGFDLHKYSTVTKFTYIDLVKGYHWEVPLSSLNFGSNTIAKKETAIISTGESLLLGPKSDVAAIYNTLQKSFGCYNGPFGFLECPCNTKKLSNYFPDLTFYLGNYPFAVPGKTYVLAANDTCQILIQPIDSTYWVLGDVFIRNWYINFDMDKARIGFAKAKPSGKKADEEAHYDWLLILIVVGSCVVVISNAIGCYIYCRNRRKGAAFTQIGGLLPEHNIEEEKEDEMPKF</sequence>
<dbReference type="EMBL" id="CAJZBQ010000052">
    <property type="protein sequence ID" value="CAG9330743.1"/>
    <property type="molecule type" value="Genomic_DNA"/>
</dbReference>
<evidence type="ECO:0000256" key="6">
    <source>
        <dbReference type="SAM" id="Phobius"/>
    </source>
</evidence>
<dbReference type="CDD" id="cd05471">
    <property type="entry name" value="pepsin_like"/>
    <property type="match status" value="1"/>
</dbReference>
<dbReference type="PROSITE" id="PS51767">
    <property type="entry name" value="PEPTIDASE_A1"/>
    <property type="match status" value="1"/>
</dbReference>
<evidence type="ECO:0000313" key="9">
    <source>
        <dbReference type="EMBL" id="CAG9330743.1"/>
    </source>
</evidence>
<evidence type="ECO:0000259" key="8">
    <source>
        <dbReference type="PROSITE" id="PS51767"/>
    </source>
</evidence>